<protein>
    <submittedName>
        <fullName evidence="1">Uncharacterized protein</fullName>
    </submittedName>
</protein>
<reference evidence="1 2" key="1">
    <citation type="submission" date="2019-06" db="EMBL/GenBank/DDBJ databases">
        <title>Genomic Encyclopedia of Type Strains, Phase IV (KMG-V): Genome sequencing to study the core and pangenomes of soil and plant-associated prokaryotes.</title>
        <authorList>
            <person name="Whitman W."/>
        </authorList>
    </citation>
    <scope>NUCLEOTIDE SEQUENCE [LARGE SCALE GENOMIC DNA]</scope>
    <source>
        <strain evidence="1 2">BR 510</strain>
    </source>
</reference>
<sequence length="37" mass="4017">MMFTHAVLGLVLFGHMAAACVVPYVALQRAMWQPANA</sequence>
<keyword evidence="2" id="KW-1185">Reference proteome</keyword>
<comment type="caution">
    <text evidence="1">The sequence shown here is derived from an EMBL/GenBank/DDBJ whole genome shotgun (WGS) entry which is preliminary data.</text>
</comment>
<proteinExistence type="predicted"/>
<name>A0A560DFF2_9BRAD</name>
<dbReference type="AlphaFoldDB" id="A0A560DFF2"/>
<gene>
    <name evidence="1" type="ORF">FBZ96_1072</name>
</gene>
<evidence type="ECO:0000313" key="2">
    <source>
        <dbReference type="Proteomes" id="UP000319949"/>
    </source>
</evidence>
<dbReference type="Proteomes" id="UP000319949">
    <property type="component" value="Unassembled WGS sequence"/>
</dbReference>
<dbReference type="EMBL" id="VITK01000007">
    <property type="protein sequence ID" value="TWA95814.1"/>
    <property type="molecule type" value="Genomic_DNA"/>
</dbReference>
<accession>A0A560DFF2</accession>
<evidence type="ECO:0000313" key="1">
    <source>
        <dbReference type="EMBL" id="TWA95814.1"/>
    </source>
</evidence>
<organism evidence="1 2">
    <name type="scientific">Bradyrhizobium stylosanthis</name>
    <dbReference type="NCBI Taxonomy" id="1803665"/>
    <lineage>
        <taxon>Bacteria</taxon>
        <taxon>Pseudomonadati</taxon>
        <taxon>Pseudomonadota</taxon>
        <taxon>Alphaproteobacteria</taxon>
        <taxon>Hyphomicrobiales</taxon>
        <taxon>Nitrobacteraceae</taxon>
        <taxon>Bradyrhizobium</taxon>
    </lineage>
</organism>